<comment type="caution">
    <text evidence="2">The sequence shown here is derived from an EMBL/GenBank/DDBJ whole genome shotgun (WGS) entry which is preliminary data.</text>
</comment>
<reference evidence="2 3" key="1">
    <citation type="submission" date="2013-07" db="EMBL/GenBank/DDBJ databases">
        <authorList>
            <consortium name="DOE Joint Genome Institute"/>
            <person name="Eisen J."/>
            <person name="Huntemann M."/>
            <person name="Han J."/>
            <person name="Chen A."/>
            <person name="Kyrpides N."/>
            <person name="Mavromatis K."/>
            <person name="Markowitz V."/>
            <person name="Palaniappan K."/>
            <person name="Ivanova N."/>
            <person name="Schaumberg A."/>
            <person name="Pati A."/>
            <person name="Liolios K."/>
            <person name="Nordberg H.P."/>
            <person name="Cantor M.N."/>
            <person name="Hua S.X."/>
            <person name="Woyke T."/>
        </authorList>
    </citation>
    <scope>NUCLEOTIDE SEQUENCE [LARGE SCALE GENOMIC DNA]</scope>
    <source>
        <strain evidence="2 3">DSM 44712</strain>
    </source>
</reference>
<feature type="transmembrane region" description="Helical" evidence="1">
    <location>
        <begin position="147"/>
        <end position="172"/>
    </location>
</feature>
<proteinExistence type="predicted"/>
<dbReference type="RefSeq" id="WP_035849962.1">
    <property type="nucleotide sequence ID" value="NZ_KK073874.1"/>
</dbReference>
<organism evidence="2 3">
    <name type="scientific">Cryptosporangium arvum DSM 44712</name>
    <dbReference type="NCBI Taxonomy" id="927661"/>
    <lineage>
        <taxon>Bacteria</taxon>
        <taxon>Bacillati</taxon>
        <taxon>Actinomycetota</taxon>
        <taxon>Actinomycetes</taxon>
        <taxon>Cryptosporangiales</taxon>
        <taxon>Cryptosporangiaceae</taxon>
        <taxon>Cryptosporangium</taxon>
    </lineage>
</organism>
<gene>
    <name evidence="2" type="ORF">CryarDRAFT_1947</name>
</gene>
<keyword evidence="3" id="KW-1185">Reference proteome</keyword>
<name>A0A010ZUI1_9ACTN</name>
<keyword evidence="1" id="KW-0472">Membrane</keyword>
<dbReference type="OrthoDB" id="9788195at2"/>
<dbReference type="Pfam" id="PF06182">
    <property type="entry name" value="ABC2_membrane_6"/>
    <property type="match status" value="1"/>
</dbReference>
<keyword evidence="1" id="KW-1133">Transmembrane helix</keyword>
<dbReference type="AlphaFoldDB" id="A0A010ZUI1"/>
<dbReference type="Proteomes" id="UP000021053">
    <property type="component" value="Unassembled WGS sequence"/>
</dbReference>
<protein>
    <submittedName>
        <fullName evidence="2">ABC-type uncharacterized transport system, permease component</fullName>
    </submittedName>
</protein>
<feature type="transmembrane region" description="Helical" evidence="1">
    <location>
        <begin position="236"/>
        <end position="257"/>
    </location>
</feature>
<dbReference type="HOGENOM" id="CLU_071040_1_0_11"/>
<evidence type="ECO:0000313" key="2">
    <source>
        <dbReference type="EMBL" id="EXG80852.1"/>
    </source>
</evidence>
<dbReference type="PANTHER" id="PTHR36833:SF1">
    <property type="entry name" value="INTEGRAL MEMBRANE TRANSPORT PROTEIN"/>
    <property type="match status" value="1"/>
</dbReference>
<feature type="transmembrane region" description="Helical" evidence="1">
    <location>
        <begin position="20"/>
        <end position="45"/>
    </location>
</feature>
<evidence type="ECO:0000256" key="1">
    <source>
        <dbReference type="SAM" id="Phobius"/>
    </source>
</evidence>
<dbReference type="InterPro" id="IPR010390">
    <property type="entry name" value="ABC-2_transporter-like"/>
</dbReference>
<evidence type="ECO:0000313" key="3">
    <source>
        <dbReference type="Proteomes" id="UP000021053"/>
    </source>
</evidence>
<accession>A0A010ZUI1</accession>
<feature type="transmembrane region" description="Helical" evidence="1">
    <location>
        <begin position="193"/>
        <end position="216"/>
    </location>
</feature>
<dbReference type="PANTHER" id="PTHR36833">
    <property type="entry name" value="SLR0610 PROTEIN-RELATED"/>
    <property type="match status" value="1"/>
</dbReference>
<sequence>MAENPYVRLFLAQIRGQTQYRLSFAVDLVLNAGITTIDVLVLLTVFRVTPTLAGFGIGAVLLMTGLAQLAFQLADVAVGNLERVPQYLRTGLLDAVLLRPLSTFGQLIVLDFSIRRAGRIVQGLATYGIALRVAGIEWTPARVLLAVVAPLAGAVCYAAIFTAGAASMFWLVDGGEVVNAVTYGGRDFASYPTAMYGAWFGKLFGFGLGLASVGYLPALALLGRPDPLGTPAWSHWATPAVSVLWALAAAGIWRVGVRRYQSTGS</sequence>
<keyword evidence="1" id="KW-0812">Transmembrane</keyword>
<dbReference type="EMBL" id="JFBT01000001">
    <property type="protein sequence ID" value="EXG80852.1"/>
    <property type="molecule type" value="Genomic_DNA"/>
</dbReference>
<feature type="transmembrane region" description="Helical" evidence="1">
    <location>
        <begin position="52"/>
        <end position="71"/>
    </location>
</feature>